<evidence type="ECO:0000313" key="3">
    <source>
        <dbReference type="Proteomes" id="UP001299970"/>
    </source>
</evidence>
<dbReference type="InterPro" id="IPR051678">
    <property type="entry name" value="AGP_Transferase"/>
</dbReference>
<dbReference type="PANTHER" id="PTHR21310">
    <property type="entry name" value="AMINOGLYCOSIDE PHOSPHOTRANSFERASE-RELATED-RELATED"/>
    <property type="match status" value="1"/>
</dbReference>
<dbReference type="SUPFAM" id="SSF56112">
    <property type="entry name" value="Protein kinase-like (PK-like)"/>
    <property type="match status" value="1"/>
</dbReference>
<feature type="domain" description="Aminoglycoside phosphotransferase" evidence="1">
    <location>
        <begin position="36"/>
        <end position="262"/>
    </location>
</feature>
<organism evidence="2 3">
    <name type="scientific">Pseudonocardia alaniniphila</name>
    <dbReference type="NCBI Taxonomy" id="75291"/>
    <lineage>
        <taxon>Bacteria</taxon>
        <taxon>Bacillati</taxon>
        <taxon>Actinomycetota</taxon>
        <taxon>Actinomycetes</taxon>
        <taxon>Pseudonocardiales</taxon>
        <taxon>Pseudonocardiaceae</taxon>
        <taxon>Pseudonocardia</taxon>
    </lineage>
</organism>
<reference evidence="2 3" key="1">
    <citation type="submission" date="2022-03" db="EMBL/GenBank/DDBJ databases">
        <title>Pseudonocardia alaer sp. nov., a novel actinomycete isolated from reed forest soil.</title>
        <authorList>
            <person name="Wang L."/>
        </authorList>
    </citation>
    <scope>NUCLEOTIDE SEQUENCE [LARGE SCALE GENOMIC DNA]</scope>
    <source>
        <strain evidence="2 3">Y-16303</strain>
    </source>
</reference>
<dbReference type="RefSeq" id="WP_241040495.1">
    <property type="nucleotide sequence ID" value="NZ_BAAAJF010000014.1"/>
</dbReference>
<accession>A0ABS9TNI3</accession>
<dbReference type="CDD" id="cd05155">
    <property type="entry name" value="APH_ChoK_like_1"/>
    <property type="match status" value="1"/>
</dbReference>
<proteinExistence type="predicted"/>
<evidence type="ECO:0000259" key="1">
    <source>
        <dbReference type="Pfam" id="PF01636"/>
    </source>
</evidence>
<dbReference type="InterPro" id="IPR011009">
    <property type="entry name" value="Kinase-like_dom_sf"/>
</dbReference>
<dbReference type="Pfam" id="PF01636">
    <property type="entry name" value="APH"/>
    <property type="match status" value="1"/>
</dbReference>
<comment type="caution">
    <text evidence="2">The sequence shown here is derived from an EMBL/GenBank/DDBJ whole genome shotgun (WGS) entry which is preliminary data.</text>
</comment>
<dbReference type="PANTHER" id="PTHR21310:SF42">
    <property type="entry name" value="BIFUNCTIONAL AAC_APH"/>
    <property type="match status" value="1"/>
</dbReference>
<dbReference type="EMBL" id="JAKXMK010000028">
    <property type="protein sequence ID" value="MCH6169836.1"/>
    <property type="molecule type" value="Genomic_DNA"/>
</dbReference>
<gene>
    <name evidence="2" type="ORF">MMF94_29400</name>
</gene>
<evidence type="ECO:0000313" key="2">
    <source>
        <dbReference type="EMBL" id="MCH6169836.1"/>
    </source>
</evidence>
<dbReference type="Proteomes" id="UP001299970">
    <property type="component" value="Unassembled WGS sequence"/>
</dbReference>
<name>A0ABS9TNI3_9PSEU</name>
<dbReference type="Gene3D" id="3.30.200.20">
    <property type="entry name" value="Phosphorylase Kinase, domain 1"/>
    <property type="match status" value="1"/>
</dbReference>
<protein>
    <submittedName>
        <fullName evidence="2">Aminoglycoside phosphotransferase family protein</fullName>
    </submittedName>
</protein>
<keyword evidence="3" id="KW-1185">Reference proteome</keyword>
<sequence length="297" mass="32660">MMMHSDEVRVTPEVASRLIVDQFPQWRHLPIRAVVADGTDYAIYRIGDELAARFPLRAPDPSETRCRLVAEASAARELAVHSSVPTPEPVALGEPGHDYPLPWAVQTWVHGHVATDDDPSSSVAFARDLAGFIGALRAADTRGRKFSGTNRGGNLKDHDDWMHTCFRESAGLLDVEPLKRMWSEFRQLPRAGADVMSHGDLIPGNVLVNDGRLVGVVDCGGFGPADPALDLVSAWHLLDHGPRTELRMTLGSGDIEWARGMAWAFQQAMGLVWYYVESSPPLSRLGRRTLDRLAGQV</sequence>
<dbReference type="Gene3D" id="3.90.1200.10">
    <property type="match status" value="1"/>
</dbReference>
<dbReference type="InterPro" id="IPR002575">
    <property type="entry name" value="Aminoglycoside_PTrfase"/>
</dbReference>